<organism evidence="1 2">
    <name type="scientific">Puccinia striiformis f. sp. tritici</name>
    <dbReference type="NCBI Taxonomy" id="168172"/>
    <lineage>
        <taxon>Eukaryota</taxon>
        <taxon>Fungi</taxon>
        <taxon>Dikarya</taxon>
        <taxon>Basidiomycota</taxon>
        <taxon>Pucciniomycotina</taxon>
        <taxon>Pucciniomycetes</taxon>
        <taxon>Pucciniales</taxon>
        <taxon>Pucciniaceae</taxon>
        <taxon>Puccinia</taxon>
    </lineage>
</organism>
<dbReference type="EMBL" id="CM045872">
    <property type="protein sequence ID" value="KAI7949553.1"/>
    <property type="molecule type" value="Genomic_DNA"/>
</dbReference>
<protein>
    <submittedName>
        <fullName evidence="1">Uncharacterized protein</fullName>
    </submittedName>
</protein>
<reference evidence="2" key="2">
    <citation type="journal article" date="2018" name="Mol. Plant Microbe Interact.">
        <title>Genome sequence resources for the wheat stripe rust pathogen (Puccinia striiformis f. sp. tritici) and the barley stripe rust pathogen (Puccinia striiformis f. sp. hordei).</title>
        <authorList>
            <person name="Xia C."/>
            <person name="Wang M."/>
            <person name="Yin C."/>
            <person name="Cornejo O.E."/>
            <person name="Hulbert S.H."/>
            <person name="Chen X."/>
        </authorList>
    </citation>
    <scope>NUCLEOTIDE SEQUENCE [LARGE SCALE GENOMIC DNA]</scope>
    <source>
        <strain evidence="2">93-210</strain>
    </source>
</reference>
<evidence type="ECO:0000313" key="2">
    <source>
        <dbReference type="Proteomes" id="UP001060170"/>
    </source>
</evidence>
<reference evidence="1 2" key="3">
    <citation type="journal article" date="2022" name="Microbiol. Spectr.">
        <title>Folding features and dynamics of 3D genome architecture in plant fungal pathogens.</title>
        <authorList>
            <person name="Xia C."/>
        </authorList>
    </citation>
    <scope>NUCLEOTIDE SEQUENCE [LARGE SCALE GENOMIC DNA]</scope>
    <source>
        <strain evidence="1 2">93-210</strain>
    </source>
</reference>
<name>A0ACC0EBT7_9BASI</name>
<gene>
    <name evidence="1" type="ORF">MJO28_008374</name>
</gene>
<evidence type="ECO:0000313" key="1">
    <source>
        <dbReference type="EMBL" id="KAI7949553.1"/>
    </source>
</evidence>
<comment type="caution">
    <text evidence="1">The sequence shown here is derived from an EMBL/GenBank/DDBJ whole genome shotgun (WGS) entry which is preliminary data.</text>
</comment>
<sequence length="609" mass="70786">MRSRFVLTMFIATASCMELTKLEEESSDPIALADLASNAPSDEQRSTYINQDQSTSERQNFAHCGADASFRPVAHEHEAEYHVRQEFTNLIKDSPLKDLHPKKLRILLRAWERKSDQVLSLATDSEEILNQQKFEELLLDNSRRHQTGEVQRLGDYSRDLCVKIKDRLELLKEKKLLELGGLDSLSQNQETFELLKSNYNEDRQMAEKIEDNPLDISKRIMKVTYEKIARLILDDIKQIIIDQKSLPKHRETSGEKALVPAVKYLLKTMDFLYTQGFMKGEDVRTYVLHDKQLVNDIINYVRISFADEKYIKGNDEQIWIGGESVTNHWYFSPMHKVFEVFGEKDKEIITLYSLEAKIIELGTKLQQSHQTTQEFQENWTSFSVQEYINTLNKVMNRSNQRNKSPEKGMLKMEISVDEKNQMELQIKKMLQLLQELDLNPELDAYDHYYENWLDITNASLLYISICQLIDFTERNISRDIVAEIEAEKIQGGFVESRALRHATLSSTKLVQYTGFTRTLVYLIYGGKDKIYLSKNEAYLESKIQEYLGGFSQEIIKFNENHQLAGLDQTIFNTEVDDFLHRVTVYKGTSTKLLEASLKLESLGIRRLSE</sequence>
<accession>A0ACC0EBT7</accession>
<keyword evidence="2" id="KW-1185">Reference proteome</keyword>
<proteinExistence type="predicted"/>
<reference evidence="2" key="1">
    <citation type="journal article" date="2018" name="BMC Genomics">
        <title>Genomic insights into host adaptation between the wheat stripe rust pathogen (Puccinia striiformis f. sp. tritici) and the barley stripe rust pathogen (Puccinia striiformis f. sp. hordei).</title>
        <authorList>
            <person name="Xia C."/>
            <person name="Wang M."/>
            <person name="Yin C."/>
            <person name="Cornejo O.E."/>
            <person name="Hulbert S.H."/>
            <person name="Chen X."/>
        </authorList>
    </citation>
    <scope>NUCLEOTIDE SEQUENCE [LARGE SCALE GENOMIC DNA]</scope>
    <source>
        <strain evidence="2">93-210</strain>
    </source>
</reference>
<dbReference type="Proteomes" id="UP001060170">
    <property type="component" value="Chromosome 8"/>
</dbReference>